<protein>
    <submittedName>
        <fullName evidence="2">Undecaprenyl-phosphate 4-deoxy-4-formamido-L-arabinose transferase</fullName>
        <ecNumber evidence="2">2.4.2.53</ecNumber>
    </submittedName>
</protein>
<dbReference type="GO" id="GO:0099621">
    <property type="term" value="F:undecaprenyl-phosphate 4-deoxy-4-formamido-L-arabinose transferase activity"/>
    <property type="evidence" value="ECO:0007669"/>
    <property type="project" value="UniProtKB-EC"/>
</dbReference>
<gene>
    <name evidence="2" type="primary">arnC_1</name>
    <name evidence="2" type="ORF">Pr1d_04850</name>
</gene>
<accession>A0A5B9Q2L4</accession>
<dbReference type="KEGG" id="bgok:Pr1d_04850"/>
<evidence type="ECO:0000313" key="2">
    <source>
        <dbReference type="EMBL" id="QEG33224.1"/>
    </source>
</evidence>
<dbReference type="AlphaFoldDB" id="A0A5B9Q2L4"/>
<dbReference type="RefSeq" id="WP_238476618.1">
    <property type="nucleotide sequence ID" value="NZ_CP042913.1"/>
</dbReference>
<evidence type="ECO:0000259" key="1">
    <source>
        <dbReference type="Pfam" id="PF00535"/>
    </source>
</evidence>
<name>A0A5B9Q2L4_9BACT</name>
<sequence length="289" mass="32595">MANTLESLTLFSTKQHDKAAPQVPTSDTEYLKRMETMLSEAESTLATADAISTLPASNKRKRTSLAVSVVIPVYNERDTIVEIVRRVQAAEMHTEIIIVDDYSLDGTRRMLLQLAQEPDIEVLMHGYNRGKGAALRTAFAAASGDVILIQDADLEYDPNDYAKLLEPLEQGTTNVVYGSRFLEGAQQDPSRLHRFGNWLLTALSNRLTGQKLTDMETCYKVFRRELLDEFSLEQNRFGFEPEFTAKLSKAGERITEVPIRYDSRSYDSGKKIGLRDGLNALWCIARYGW</sequence>
<dbReference type="CDD" id="cd04179">
    <property type="entry name" value="DPM_DPG-synthase_like"/>
    <property type="match status" value="1"/>
</dbReference>
<feature type="domain" description="Glycosyltransferase 2-like" evidence="1">
    <location>
        <begin position="68"/>
        <end position="229"/>
    </location>
</feature>
<dbReference type="InterPro" id="IPR029044">
    <property type="entry name" value="Nucleotide-diphossugar_trans"/>
</dbReference>
<organism evidence="2 3">
    <name type="scientific">Bythopirellula goksoeyrii</name>
    <dbReference type="NCBI Taxonomy" id="1400387"/>
    <lineage>
        <taxon>Bacteria</taxon>
        <taxon>Pseudomonadati</taxon>
        <taxon>Planctomycetota</taxon>
        <taxon>Planctomycetia</taxon>
        <taxon>Pirellulales</taxon>
        <taxon>Lacipirellulaceae</taxon>
        <taxon>Bythopirellula</taxon>
    </lineage>
</organism>
<dbReference type="Gene3D" id="3.90.550.10">
    <property type="entry name" value="Spore Coat Polysaccharide Biosynthesis Protein SpsA, Chain A"/>
    <property type="match status" value="1"/>
</dbReference>
<keyword evidence="2" id="KW-0328">Glycosyltransferase</keyword>
<reference evidence="2 3" key="1">
    <citation type="submission" date="2019-08" db="EMBL/GenBank/DDBJ databases">
        <title>Deep-cultivation of Planctomycetes and their phenomic and genomic characterization uncovers novel biology.</title>
        <authorList>
            <person name="Wiegand S."/>
            <person name="Jogler M."/>
            <person name="Boedeker C."/>
            <person name="Pinto D."/>
            <person name="Vollmers J."/>
            <person name="Rivas-Marin E."/>
            <person name="Kohn T."/>
            <person name="Peeters S.H."/>
            <person name="Heuer A."/>
            <person name="Rast P."/>
            <person name="Oberbeckmann S."/>
            <person name="Bunk B."/>
            <person name="Jeske O."/>
            <person name="Meyerdierks A."/>
            <person name="Storesund J.E."/>
            <person name="Kallscheuer N."/>
            <person name="Luecker S."/>
            <person name="Lage O.M."/>
            <person name="Pohl T."/>
            <person name="Merkel B.J."/>
            <person name="Hornburger P."/>
            <person name="Mueller R.-W."/>
            <person name="Bruemmer F."/>
            <person name="Labrenz M."/>
            <person name="Spormann A.M."/>
            <person name="Op den Camp H."/>
            <person name="Overmann J."/>
            <person name="Amann R."/>
            <person name="Jetten M.S.M."/>
            <person name="Mascher T."/>
            <person name="Medema M.H."/>
            <person name="Devos D.P."/>
            <person name="Kaster A.-K."/>
            <person name="Ovreas L."/>
            <person name="Rohde M."/>
            <person name="Galperin M.Y."/>
            <person name="Jogler C."/>
        </authorList>
    </citation>
    <scope>NUCLEOTIDE SEQUENCE [LARGE SCALE GENOMIC DNA]</scope>
    <source>
        <strain evidence="2 3">Pr1d</strain>
    </source>
</reference>
<keyword evidence="3" id="KW-1185">Reference proteome</keyword>
<dbReference type="InterPro" id="IPR050256">
    <property type="entry name" value="Glycosyltransferase_2"/>
</dbReference>
<dbReference type="Pfam" id="PF00535">
    <property type="entry name" value="Glycos_transf_2"/>
    <property type="match status" value="1"/>
</dbReference>
<dbReference type="PANTHER" id="PTHR48090:SF7">
    <property type="entry name" value="RFBJ PROTEIN"/>
    <property type="match status" value="1"/>
</dbReference>
<evidence type="ECO:0000313" key="3">
    <source>
        <dbReference type="Proteomes" id="UP000323917"/>
    </source>
</evidence>
<dbReference type="SUPFAM" id="SSF53448">
    <property type="entry name" value="Nucleotide-diphospho-sugar transferases"/>
    <property type="match status" value="1"/>
</dbReference>
<dbReference type="PANTHER" id="PTHR48090">
    <property type="entry name" value="UNDECAPRENYL-PHOSPHATE 4-DEOXY-4-FORMAMIDO-L-ARABINOSE TRANSFERASE-RELATED"/>
    <property type="match status" value="1"/>
</dbReference>
<dbReference type="EC" id="2.4.2.53" evidence="2"/>
<keyword evidence="2" id="KW-0808">Transferase</keyword>
<dbReference type="Proteomes" id="UP000323917">
    <property type="component" value="Chromosome"/>
</dbReference>
<dbReference type="EMBL" id="CP042913">
    <property type="protein sequence ID" value="QEG33224.1"/>
    <property type="molecule type" value="Genomic_DNA"/>
</dbReference>
<dbReference type="InterPro" id="IPR001173">
    <property type="entry name" value="Glyco_trans_2-like"/>
</dbReference>
<proteinExistence type="predicted"/>